<organism evidence="2 3">
    <name type="scientific">Trichomonas vaginalis (strain ATCC PRA-98 / G3)</name>
    <dbReference type="NCBI Taxonomy" id="412133"/>
    <lineage>
        <taxon>Eukaryota</taxon>
        <taxon>Metamonada</taxon>
        <taxon>Parabasalia</taxon>
        <taxon>Trichomonadida</taxon>
        <taxon>Trichomonadidae</taxon>
        <taxon>Trichomonas</taxon>
    </lineage>
</organism>
<dbReference type="InParanoid" id="A2DJW1"/>
<feature type="transmembrane region" description="Helical" evidence="1">
    <location>
        <begin position="16"/>
        <end position="33"/>
    </location>
</feature>
<feature type="transmembrane region" description="Helical" evidence="1">
    <location>
        <begin position="53"/>
        <end position="71"/>
    </location>
</feature>
<evidence type="ECO:0000313" key="2">
    <source>
        <dbReference type="EMBL" id="EAY19325.1"/>
    </source>
</evidence>
<accession>A2DJW1</accession>
<feature type="transmembrane region" description="Helical" evidence="1">
    <location>
        <begin position="83"/>
        <end position="101"/>
    </location>
</feature>
<dbReference type="RefSeq" id="XP_001580311.1">
    <property type="nucleotide sequence ID" value="XM_001580261.1"/>
</dbReference>
<keyword evidence="1" id="KW-1133">Transmembrane helix</keyword>
<sequence length="285" mass="33038">MGDLVLILTEDFNNDPYLILFLCFTCGVFFFRAINTFLEKGKISTFKYWSRSFFRYFMFLMIIMKLVMFSIQLDNNVMNNNLFCWLEFGSNVCFIIALIMLSQSFRNFSTLCTVKNKIKRPYFRIISLSYFSLCTIVLILSTVFNGNSHAIKNPKPGKEKTYKIVSQVFYVIFQLMSLSALLVFITIPMLTSLIYQFKNQFGKMINIIFISTAALSVAASIFRIWYAFNVDHQLPLRISRWVTAIVDIIISMQQTLIDHIIKKHSNILLQNKLESSSGASDVKTM</sequence>
<reference evidence="2" key="2">
    <citation type="journal article" date="2007" name="Science">
        <title>Draft genome sequence of the sexually transmitted pathogen Trichomonas vaginalis.</title>
        <authorList>
            <person name="Carlton J.M."/>
            <person name="Hirt R.P."/>
            <person name="Silva J.C."/>
            <person name="Delcher A.L."/>
            <person name="Schatz M."/>
            <person name="Zhao Q."/>
            <person name="Wortman J.R."/>
            <person name="Bidwell S.L."/>
            <person name="Alsmark U.C.M."/>
            <person name="Besteiro S."/>
            <person name="Sicheritz-Ponten T."/>
            <person name="Noel C.J."/>
            <person name="Dacks J.B."/>
            <person name="Foster P.G."/>
            <person name="Simillion C."/>
            <person name="Van de Peer Y."/>
            <person name="Miranda-Saavedra D."/>
            <person name="Barton G.J."/>
            <person name="Westrop G.D."/>
            <person name="Mueller S."/>
            <person name="Dessi D."/>
            <person name="Fiori P.L."/>
            <person name="Ren Q."/>
            <person name="Paulsen I."/>
            <person name="Zhang H."/>
            <person name="Bastida-Corcuera F.D."/>
            <person name="Simoes-Barbosa A."/>
            <person name="Brown M.T."/>
            <person name="Hayes R.D."/>
            <person name="Mukherjee M."/>
            <person name="Okumura C.Y."/>
            <person name="Schneider R."/>
            <person name="Smith A.J."/>
            <person name="Vanacova S."/>
            <person name="Villalvazo M."/>
            <person name="Haas B.J."/>
            <person name="Pertea M."/>
            <person name="Feldblyum T.V."/>
            <person name="Utterback T.R."/>
            <person name="Shu C.L."/>
            <person name="Osoegawa K."/>
            <person name="de Jong P.J."/>
            <person name="Hrdy I."/>
            <person name="Horvathova L."/>
            <person name="Zubacova Z."/>
            <person name="Dolezal P."/>
            <person name="Malik S.B."/>
            <person name="Logsdon J.M. Jr."/>
            <person name="Henze K."/>
            <person name="Gupta A."/>
            <person name="Wang C.C."/>
            <person name="Dunne R.L."/>
            <person name="Upcroft J.A."/>
            <person name="Upcroft P."/>
            <person name="White O."/>
            <person name="Salzberg S.L."/>
            <person name="Tang P."/>
            <person name="Chiu C.-H."/>
            <person name="Lee Y.-S."/>
            <person name="Embley T.M."/>
            <person name="Coombs G.H."/>
            <person name="Mottram J.C."/>
            <person name="Tachezy J."/>
            <person name="Fraser-Liggett C.M."/>
            <person name="Johnson P.J."/>
        </authorList>
    </citation>
    <scope>NUCLEOTIDE SEQUENCE [LARGE SCALE GENOMIC DNA]</scope>
    <source>
        <strain evidence="2">G3</strain>
    </source>
</reference>
<keyword evidence="1" id="KW-0812">Transmembrane</keyword>
<keyword evidence="1" id="KW-0472">Membrane</keyword>
<dbReference type="EMBL" id="DS113209">
    <property type="protein sequence ID" value="EAY19325.1"/>
    <property type="molecule type" value="Genomic_DNA"/>
</dbReference>
<evidence type="ECO:0000256" key="1">
    <source>
        <dbReference type="SAM" id="Phobius"/>
    </source>
</evidence>
<keyword evidence="3" id="KW-1185">Reference proteome</keyword>
<feature type="transmembrane region" description="Helical" evidence="1">
    <location>
        <begin position="207"/>
        <end position="226"/>
    </location>
</feature>
<dbReference type="Proteomes" id="UP000001542">
    <property type="component" value="Unassembled WGS sequence"/>
</dbReference>
<gene>
    <name evidence="2" type="ORF">TVAG_452390</name>
</gene>
<evidence type="ECO:0000313" key="3">
    <source>
        <dbReference type="Proteomes" id="UP000001542"/>
    </source>
</evidence>
<reference evidence="2" key="1">
    <citation type="submission" date="2006-10" db="EMBL/GenBank/DDBJ databases">
        <authorList>
            <person name="Amadeo P."/>
            <person name="Zhao Q."/>
            <person name="Wortman J."/>
            <person name="Fraser-Liggett C."/>
            <person name="Carlton J."/>
        </authorList>
    </citation>
    <scope>NUCLEOTIDE SEQUENCE</scope>
    <source>
        <strain evidence="2">G3</strain>
    </source>
</reference>
<feature type="transmembrane region" description="Helical" evidence="1">
    <location>
        <begin position="122"/>
        <end position="144"/>
    </location>
</feature>
<protein>
    <submittedName>
        <fullName evidence="2">Uncharacterized protein</fullName>
    </submittedName>
</protein>
<dbReference type="AlphaFoldDB" id="A2DJW1"/>
<dbReference type="VEuPathDB" id="TrichDB:TVAG_452390"/>
<name>A2DJW1_TRIV3</name>
<dbReference type="VEuPathDB" id="TrichDB:TVAGG3_0290420"/>
<dbReference type="KEGG" id="tva:5464850"/>
<feature type="transmembrane region" description="Helical" evidence="1">
    <location>
        <begin position="164"/>
        <end position="195"/>
    </location>
</feature>
<proteinExistence type="predicted"/>